<evidence type="ECO:0000256" key="1">
    <source>
        <dbReference type="SAM" id="SignalP"/>
    </source>
</evidence>
<dbReference type="EMBL" id="BAAAHK010000013">
    <property type="protein sequence ID" value="GAA0953140.1"/>
    <property type="molecule type" value="Genomic_DNA"/>
</dbReference>
<dbReference type="Pfam" id="PF01471">
    <property type="entry name" value="PG_binding_1"/>
    <property type="match status" value="1"/>
</dbReference>
<keyword evidence="4" id="KW-1185">Reference proteome</keyword>
<accession>A0ABN1R7U9</accession>
<reference evidence="3 4" key="1">
    <citation type="journal article" date="2019" name="Int. J. Syst. Evol. Microbiol.">
        <title>The Global Catalogue of Microorganisms (GCM) 10K type strain sequencing project: providing services to taxonomists for standard genome sequencing and annotation.</title>
        <authorList>
            <consortium name="The Broad Institute Genomics Platform"/>
            <consortium name="The Broad Institute Genome Sequencing Center for Infectious Disease"/>
            <person name="Wu L."/>
            <person name="Ma J."/>
        </authorList>
    </citation>
    <scope>NUCLEOTIDE SEQUENCE [LARGE SCALE GENOMIC DNA]</scope>
    <source>
        <strain evidence="3 4">JCM 10977</strain>
    </source>
</reference>
<dbReference type="Proteomes" id="UP001500542">
    <property type="component" value="Unassembled WGS sequence"/>
</dbReference>
<comment type="caution">
    <text evidence="3">The sequence shown here is derived from an EMBL/GenBank/DDBJ whole genome shotgun (WGS) entry which is preliminary data.</text>
</comment>
<dbReference type="SUPFAM" id="SSF47090">
    <property type="entry name" value="PGBD-like"/>
    <property type="match status" value="1"/>
</dbReference>
<dbReference type="InterPro" id="IPR036366">
    <property type="entry name" value="PGBDSf"/>
</dbReference>
<evidence type="ECO:0000313" key="3">
    <source>
        <dbReference type="EMBL" id="GAA0953140.1"/>
    </source>
</evidence>
<feature type="domain" description="Peptidoglycan binding-like" evidence="2">
    <location>
        <begin position="89"/>
        <end position="143"/>
    </location>
</feature>
<evidence type="ECO:0000259" key="2">
    <source>
        <dbReference type="Pfam" id="PF01471"/>
    </source>
</evidence>
<proteinExistence type="predicted"/>
<feature type="signal peptide" evidence="1">
    <location>
        <begin position="1"/>
        <end position="24"/>
    </location>
</feature>
<sequence length="163" mass="17500">MGFLRTAVTVGATAVMAISGAVVATTTADAAPVRVKGLEQCLSALMKPVGKGWAVQVPGGWEDTSTNCNLKYGDNPRRYGPDYVGDPASAIKALQRDLNFCYGSKLTVDGKYGSKTRAAVLKVQRKHKITADGIYGPKTRSAMNWRMYSLQKHAWSNTCASPL</sequence>
<dbReference type="Gene3D" id="1.10.101.10">
    <property type="entry name" value="PGBD-like superfamily/PGBD"/>
    <property type="match status" value="1"/>
</dbReference>
<dbReference type="InterPro" id="IPR002477">
    <property type="entry name" value="Peptidoglycan-bd-like"/>
</dbReference>
<feature type="chain" id="PRO_5045785996" description="Peptidoglycan binding-like domain-containing protein" evidence="1">
    <location>
        <begin position="25"/>
        <end position="163"/>
    </location>
</feature>
<organism evidence="3 4">
    <name type="scientific">Kribbella koreensis</name>
    <dbReference type="NCBI Taxonomy" id="57909"/>
    <lineage>
        <taxon>Bacteria</taxon>
        <taxon>Bacillati</taxon>
        <taxon>Actinomycetota</taxon>
        <taxon>Actinomycetes</taxon>
        <taxon>Propionibacteriales</taxon>
        <taxon>Kribbellaceae</taxon>
        <taxon>Kribbella</taxon>
    </lineage>
</organism>
<dbReference type="InterPro" id="IPR036365">
    <property type="entry name" value="PGBD-like_sf"/>
</dbReference>
<dbReference type="RefSeq" id="WP_343976707.1">
    <property type="nucleotide sequence ID" value="NZ_BAAAHK010000013.1"/>
</dbReference>
<name>A0ABN1R7U9_9ACTN</name>
<protein>
    <recommendedName>
        <fullName evidence="2">Peptidoglycan binding-like domain-containing protein</fullName>
    </recommendedName>
</protein>
<evidence type="ECO:0000313" key="4">
    <source>
        <dbReference type="Proteomes" id="UP001500542"/>
    </source>
</evidence>
<keyword evidence="1" id="KW-0732">Signal</keyword>
<gene>
    <name evidence="3" type="ORF">GCM10009554_57110</name>
</gene>